<gene>
    <name evidence="2" type="ORF">PHACADRAFT_24066</name>
</gene>
<proteinExistence type="predicted"/>
<feature type="region of interest" description="Disordered" evidence="1">
    <location>
        <begin position="110"/>
        <end position="132"/>
    </location>
</feature>
<organism evidence="2 3">
    <name type="scientific">Phanerochaete carnosa (strain HHB-10118-sp)</name>
    <name type="common">White-rot fungus</name>
    <name type="synonym">Peniophora carnosa</name>
    <dbReference type="NCBI Taxonomy" id="650164"/>
    <lineage>
        <taxon>Eukaryota</taxon>
        <taxon>Fungi</taxon>
        <taxon>Dikarya</taxon>
        <taxon>Basidiomycota</taxon>
        <taxon>Agaricomycotina</taxon>
        <taxon>Agaricomycetes</taxon>
        <taxon>Polyporales</taxon>
        <taxon>Phanerochaetaceae</taxon>
        <taxon>Phanerochaete</taxon>
    </lineage>
</organism>
<evidence type="ECO:0000313" key="3">
    <source>
        <dbReference type="Proteomes" id="UP000008370"/>
    </source>
</evidence>
<dbReference type="AlphaFoldDB" id="K5XCW9"/>
<name>K5XCW9_PHACS</name>
<dbReference type="EMBL" id="JH930468">
    <property type="protein sequence ID" value="EKM60827.1"/>
    <property type="molecule type" value="Genomic_DNA"/>
</dbReference>
<dbReference type="RefSeq" id="XP_007389575.1">
    <property type="nucleotide sequence ID" value="XM_007389513.1"/>
</dbReference>
<protein>
    <submittedName>
        <fullName evidence="2">Uncharacterized protein</fullName>
    </submittedName>
</protein>
<keyword evidence="3" id="KW-1185">Reference proteome</keyword>
<dbReference type="Proteomes" id="UP000008370">
    <property type="component" value="Unassembled WGS sequence"/>
</dbReference>
<dbReference type="HOGENOM" id="CLU_1917787_0_0_1"/>
<dbReference type="KEGG" id="pco:PHACADRAFT_24066"/>
<dbReference type="InParanoid" id="K5XCW9"/>
<evidence type="ECO:0000256" key="1">
    <source>
        <dbReference type="SAM" id="MobiDB-lite"/>
    </source>
</evidence>
<evidence type="ECO:0000313" key="2">
    <source>
        <dbReference type="EMBL" id="EKM60827.1"/>
    </source>
</evidence>
<accession>K5XCW9</accession>
<feature type="region of interest" description="Disordered" evidence="1">
    <location>
        <begin position="1"/>
        <end position="28"/>
    </location>
</feature>
<sequence>MSRPPRAGQRAAMSMSDTMDNPVPVRLPASGPLQNAAAAAQKGFVAFTAQPVDAVGPGPTAVESAAASPVLHVSPSNIPQLSSHQVARSRVAPSYTTFAGRAISNISPASAFSQCPSTGPAGRSMRTASTSI</sequence>
<dbReference type="GeneID" id="18913673"/>
<reference evidence="2 3" key="1">
    <citation type="journal article" date="2012" name="BMC Genomics">
        <title>Comparative genomics of the white-rot fungi, Phanerochaete carnosa and P. chrysosporium, to elucidate the genetic basis of the distinct wood types they colonize.</title>
        <authorList>
            <person name="Suzuki H."/>
            <person name="MacDonald J."/>
            <person name="Syed K."/>
            <person name="Salamov A."/>
            <person name="Hori C."/>
            <person name="Aerts A."/>
            <person name="Henrissat B."/>
            <person name="Wiebenga A."/>
            <person name="vanKuyk P.A."/>
            <person name="Barry K."/>
            <person name="Lindquist E."/>
            <person name="LaButti K."/>
            <person name="Lapidus A."/>
            <person name="Lucas S."/>
            <person name="Coutinho P."/>
            <person name="Gong Y."/>
            <person name="Samejima M."/>
            <person name="Mahadevan R."/>
            <person name="Abou-Zaid M."/>
            <person name="de Vries R.P."/>
            <person name="Igarashi K."/>
            <person name="Yadav J.S."/>
            <person name="Grigoriev I.V."/>
            <person name="Master E.R."/>
        </authorList>
    </citation>
    <scope>NUCLEOTIDE SEQUENCE [LARGE SCALE GENOMIC DNA]</scope>
    <source>
        <strain evidence="2 3">HHB-10118-sp</strain>
    </source>
</reference>